<dbReference type="InParanoid" id="G4Z135"/>
<feature type="region of interest" description="Disordered" evidence="1">
    <location>
        <begin position="363"/>
        <end position="427"/>
    </location>
</feature>
<dbReference type="OMA" id="FTRTALH"/>
<dbReference type="Proteomes" id="UP000002640">
    <property type="component" value="Unassembled WGS sequence"/>
</dbReference>
<evidence type="ECO:0000313" key="2">
    <source>
        <dbReference type="EMBL" id="EGZ24036.1"/>
    </source>
</evidence>
<feature type="region of interest" description="Disordered" evidence="1">
    <location>
        <begin position="66"/>
        <end position="86"/>
    </location>
</feature>
<keyword evidence="3" id="KW-1185">Reference proteome</keyword>
<reference evidence="2 3" key="1">
    <citation type="journal article" date="2006" name="Science">
        <title>Phytophthora genome sequences uncover evolutionary origins and mechanisms of pathogenesis.</title>
        <authorList>
            <person name="Tyler B.M."/>
            <person name="Tripathy S."/>
            <person name="Zhang X."/>
            <person name="Dehal P."/>
            <person name="Jiang R.H."/>
            <person name="Aerts A."/>
            <person name="Arredondo F.D."/>
            <person name="Baxter L."/>
            <person name="Bensasson D."/>
            <person name="Beynon J.L."/>
            <person name="Chapman J."/>
            <person name="Damasceno C.M."/>
            <person name="Dorrance A.E."/>
            <person name="Dou D."/>
            <person name="Dickerman A.W."/>
            <person name="Dubchak I.L."/>
            <person name="Garbelotto M."/>
            <person name="Gijzen M."/>
            <person name="Gordon S.G."/>
            <person name="Govers F."/>
            <person name="Grunwald N.J."/>
            <person name="Huang W."/>
            <person name="Ivors K.L."/>
            <person name="Jones R.W."/>
            <person name="Kamoun S."/>
            <person name="Krampis K."/>
            <person name="Lamour K.H."/>
            <person name="Lee M.K."/>
            <person name="McDonald W.H."/>
            <person name="Medina M."/>
            <person name="Meijer H.J."/>
            <person name="Nordberg E.K."/>
            <person name="Maclean D.J."/>
            <person name="Ospina-Giraldo M.D."/>
            <person name="Morris P.F."/>
            <person name="Phuntumart V."/>
            <person name="Putnam N.H."/>
            <person name="Rash S."/>
            <person name="Rose J.K."/>
            <person name="Sakihama Y."/>
            <person name="Salamov A.A."/>
            <person name="Savidor A."/>
            <person name="Scheuring C.F."/>
            <person name="Smith B.M."/>
            <person name="Sobral B.W."/>
            <person name="Terry A."/>
            <person name="Torto-Alalibo T.A."/>
            <person name="Win J."/>
            <person name="Xu Z."/>
            <person name="Zhang H."/>
            <person name="Grigoriev I.V."/>
            <person name="Rokhsar D.S."/>
            <person name="Boore J.L."/>
        </authorList>
    </citation>
    <scope>NUCLEOTIDE SEQUENCE [LARGE SCALE GENOMIC DNA]</scope>
    <source>
        <strain evidence="2 3">P6497</strain>
    </source>
</reference>
<name>G4Z135_PHYSP</name>
<feature type="region of interest" description="Disordered" evidence="1">
    <location>
        <begin position="291"/>
        <end position="326"/>
    </location>
</feature>
<gene>
    <name evidence="2" type="ORF">PHYSODRAFT_296245</name>
</gene>
<evidence type="ECO:0000313" key="3">
    <source>
        <dbReference type="Proteomes" id="UP000002640"/>
    </source>
</evidence>
<dbReference type="RefSeq" id="XP_009519324.1">
    <property type="nucleotide sequence ID" value="XM_009521029.1"/>
</dbReference>
<evidence type="ECO:0000256" key="1">
    <source>
        <dbReference type="SAM" id="MobiDB-lite"/>
    </source>
</evidence>
<dbReference type="KEGG" id="psoj:PHYSODRAFT_296245"/>
<protein>
    <submittedName>
        <fullName evidence="2">Uncharacterized protein</fullName>
    </submittedName>
</protein>
<dbReference type="GeneID" id="20641350"/>
<feature type="compositionally biased region" description="Polar residues" evidence="1">
    <location>
        <begin position="296"/>
        <end position="313"/>
    </location>
</feature>
<feature type="compositionally biased region" description="Basic residues" evidence="1">
    <location>
        <begin position="363"/>
        <end position="372"/>
    </location>
</feature>
<feature type="compositionally biased region" description="Basic residues" evidence="1">
    <location>
        <begin position="405"/>
        <end position="427"/>
    </location>
</feature>
<proteinExistence type="predicted"/>
<dbReference type="AlphaFoldDB" id="G4Z135"/>
<sequence>MSPETDANDHVPLEFLLGARVKYYYPEPSIAKHQGRTTRAKRIFASSIHPRKREERARELLRQVLDEEDSQEADGPSESAIPQLKSDKSDVLKALEAAASTPFSDREDIFDPDSFHLGFEGYQRSSTRIKSLQQLRDDDLRRQQQRDASFHGYEEGGAPFLDVTGAAARIPHTTTRQLRDLKLSVVKAKKKSEDKRTHEMIRLLQEQQAHTRTALHKHQQLSKALLQHKNPRVMATSVLQLDSIEKNEGDARRAIRTIAPLHAHDSYYDQQWLEEQEHLGRPTMATLTLDPLVIPSSPSSEAIDTTSQHPSGNNDEDTLASADGGDEFEQIRKRLDDRQREEFAGSAANGLFFGGGYIAKKTKDKYRKKSKSRPVSDDPGNGLETVLGTQSASVLPLAEANPPALRRRKASAGQHRPRNHKLQSGKE</sequence>
<feature type="compositionally biased region" description="Acidic residues" evidence="1">
    <location>
        <begin position="314"/>
        <end position="326"/>
    </location>
</feature>
<dbReference type="EMBL" id="JH159152">
    <property type="protein sequence ID" value="EGZ24036.1"/>
    <property type="molecule type" value="Genomic_DNA"/>
</dbReference>
<organism evidence="2 3">
    <name type="scientific">Phytophthora sojae (strain P6497)</name>
    <name type="common">Soybean stem and root rot agent</name>
    <name type="synonym">Phytophthora megasperma f. sp. glycines</name>
    <dbReference type="NCBI Taxonomy" id="1094619"/>
    <lineage>
        <taxon>Eukaryota</taxon>
        <taxon>Sar</taxon>
        <taxon>Stramenopiles</taxon>
        <taxon>Oomycota</taxon>
        <taxon>Peronosporomycetes</taxon>
        <taxon>Peronosporales</taxon>
        <taxon>Peronosporaceae</taxon>
        <taxon>Phytophthora</taxon>
    </lineage>
</organism>
<accession>G4Z135</accession>